<dbReference type="GO" id="GO:0005524">
    <property type="term" value="F:ATP binding"/>
    <property type="evidence" value="ECO:0007669"/>
    <property type="project" value="InterPro"/>
</dbReference>
<dbReference type="PANTHER" id="PTHR44329">
    <property type="entry name" value="SERINE/THREONINE-PROTEIN KINASE TNNI3K-RELATED"/>
    <property type="match status" value="1"/>
</dbReference>
<evidence type="ECO:0000256" key="1">
    <source>
        <dbReference type="SAM" id="MobiDB-lite"/>
    </source>
</evidence>
<organism evidence="3 4">
    <name type="scientific">Thamnidium elegans</name>
    <dbReference type="NCBI Taxonomy" id="101142"/>
    <lineage>
        <taxon>Eukaryota</taxon>
        <taxon>Fungi</taxon>
        <taxon>Fungi incertae sedis</taxon>
        <taxon>Mucoromycota</taxon>
        <taxon>Mucoromycotina</taxon>
        <taxon>Mucoromycetes</taxon>
        <taxon>Mucorales</taxon>
        <taxon>Mucorineae</taxon>
        <taxon>Mucoraceae</taxon>
        <taxon>Thamnidium</taxon>
    </lineage>
</organism>
<dbReference type="EMBL" id="JAEPRE010000097">
    <property type="protein sequence ID" value="KAG2232854.1"/>
    <property type="molecule type" value="Genomic_DNA"/>
</dbReference>
<dbReference type="OrthoDB" id="10261027at2759"/>
<dbReference type="InterPro" id="IPR011009">
    <property type="entry name" value="Kinase-like_dom_sf"/>
</dbReference>
<dbReference type="Pfam" id="PF07714">
    <property type="entry name" value="PK_Tyr_Ser-Thr"/>
    <property type="match status" value="1"/>
</dbReference>
<dbReference type="Gene3D" id="1.10.510.10">
    <property type="entry name" value="Transferase(Phosphotransferase) domain 1"/>
    <property type="match status" value="1"/>
</dbReference>
<dbReference type="AlphaFoldDB" id="A0A8H7VZG8"/>
<dbReference type="SUPFAM" id="SSF56112">
    <property type="entry name" value="Protein kinase-like (PK-like)"/>
    <property type="match status" value="1"/>
</dbReference>
<evidence type="ECO:0000259" key="2">
    <source>
        <dbReference type="PROSITE" id="PS50011"/>
    </source>
</evidence>
<protein>
    <recommendedName>
        <fullName evidence="2">Protein kinase domain-containing protein</fullName>
    </recommendedName>
</protein>
<accession>A0A8H7VZG8</accession>
<dbReference type="PROSITE" id="PS50011">
    <property type="entry name" value="PROTEIN_KINASE_DOM"/>
    <property type="match status" value="1"/>
</dbReference>
<comment type="caution">
    <text evidence="3">The sequence shown here is derived from an EMBL/GenBank/DDBJ whole genome shotgun (WGS) entry which is preliminary data.</text>
</comment>
<evidence type="ECO:0000313" key="3">
    <source>
        <dbReference type="EMBL" id="KAG2232854.1"/>
    </source>
</evidence>
<keyword evidence="4" id="KW-1185">Reference proteome</keyword>
<feature type="compositionally biased region" description="Low complexity" evidence="1">
    <location>
        <begin position="486"/>
        <end position="495"/>
    </location>
</feature>
<dbReference type="InterPro" id="IPR001245">
    <property type="entry name" value="Ser-Thr/Tyr_kinase_cat_dom"/>
</dbReference>
<feature type="domain" description="Protein kinase" evidence="2">
    <location>
        <begin position="193"/>
        <end position="435"/>
    </location>
</feature>
<dbReference type="GO" id="GO:0004674">
    <property type="term" value="F:protein serine/threonine kinase activity"/>
    <property type="evidence" value="ECO:0007669"/>
    <property type="project" value="TreeGrafter"/>
</dbReference>
<feature type="region of interest" description="Disordered" evidence="1">
    <location>
        <begin position="473"/>
        <end position="501"/>
    </location>
</feature>
<gene>
    <name evidence="3" type="ORF">INT48_006306</name>
</gene>
<sequence>MLELSQYLLESDINFYRDYAIQLIKNKPESFDLDEFESILFENESIPTDRTIEEAFHDFELDKKAQYELNPKFGRYVWDINDQWYQKWNVVFSVEHMWNWLKHGVTRSSAQRLITTDHVFDATHIQPWLNRIIVRYNVHPDHQNLLQDICRYIGDWHQSNRTLTLKGTFRLNTIPLFPPNWFTNKSRQNSTNFEGLAPSYLANFVPPYRLESQTPDRWDQVFLKGITLDPDHKFNLDPILIASAIPILGLTVHYDQASGYSQLMLVMTKAKFGNLENHIENDISTDYYKPCLLALSITKDIKDLHWSYVHGNIHPRNILLNNADYVGELVDITFMHRNNDQRPNNNTKWAGRWPYVAPEVVSTGLSTSADTYALGIILWQLISRITFPNDALVDPCTYRIEPIPDVLKEWEDIYIDCLHIDPTKRPSAYTIHRRLTHLCNKLASNPVPISDTTNAYIKSRSDEINQFLSNYRRSPPQLQSDDDDIASVSSTASSSNNTPTLCQVGDHVLTTSITRPSHQRLKSYPSLLQSFPQPM</sequence>
<dbReference type="InterPro" id="IPR051681">
    <property type="entry name" value="Ser/Thr_Kinases-Pseudokinases"/>
</dbReference>
<reference evidence="3" key="1">
    <citation type="submission" date="2021-01" db="EMBL/GenBank/DDBJ databases">
        <title>Metabolic potential, ecology and presence of endohyphal bacteria is reflected in genomic diversity of Mucoromycotina.</title>
        <authorList>
            <person name="Muszewska A."/>
            <person name="Okrasinska A."/>
            <person name="Steczkiewicz K."/>
            <person name="Drgas O."/>
            <person name="Orlowska M."/>
            <person name="Perlinska-Lenart U."/>
            <person name="Aleksandrzak-Piekarczyk T."/>
            <person name="Szatraj K."/>
            <person name="Zielenkiewicz U."/>
            <person name="Pilsyk S."/>
            <person name="Malc E."/>
            <person name="Mieczkowski P."/>
            <person name="Kruszewska J.S."/>
            <person name="Biernat P."/>
            <person name="Pawlowska J."/>
        </authorList>
    </citation>
    <scope>NUCLEOTIDE SEQUENCE</scope>
    <source>
        <strain evidence="3">WA0000018081</strain>
    </source>
</reference>
<evidence type="ECO:0000313" key="4">
    <source>
        <dbReference type="Proteomes" id="UP000613177"/>
    </source>
</evidence>
<name>A0A8H7VZG8_9FUNG</name>
<dbReference type="SMART" id="SM00220">
    <property type="entry name" value="S_TKc"/>
    <property type="match status" value="1"/>
</dbReference>
<dbReference type="InterPro" id="IPR000719">
    <property type="entry name" value="Prot_kinase_dom"/>
</dbReference>
<dbReference type="Proteomes" id="UP000613177">
    <property type="component" value="Unassembled WGS sequence"/>
</dbReference>
<proteinExistence type="predicted"/>